<proteinExistence type="inferred from homology"/>
<feature type="transmembrane region" description="Helical" evidence="7">
    <location>
        <begin position="225"/>
        <end position="243"/>
    </location>
</feature>
<dbReference type="PIRSF" id="PIRSF006066">
    <property type="entry name" value="HI0050"/>
    <property type="match status" value="1"/>
</dbReference>
<protein>
    <recommendedName>
        <fullName evidence="7">TRAP transporter large permease protein</fullName>
    </recommendedName>
</protein>
<feature type="transmembrane region" description="Helical" evidence="7">
    <location>
        <begin position="284"/>
        <end position="303"/>
    </location>
</feature>
<evidence type="ECO:0000256" key="7">
    <source>
        <dbReference type="RuleBase" id="RU369079"/>
    </source>
</evidence>
<keyword evidence="5 7" id="KW-1133">Transmembrane helix</keyword>
<keyword evidence="7" id="KW-0813">Transport</keyword>
<dbReference type="InterPro" id="IPR010656">
    <property type="entry name" value="DctM"/>
</dbReference>
<keyword evidence="4 7" id="KW-0812">Transmembrane</keyword>
<feature type="transmembrane region" description="Helical" evidence="7">
    <location>
        <begin position="365"/>
        <end position="388"/>
    </location>
</feature>
<dbReference type="PANTHER" id="PTHR33362">
    <property type="entry name" value="SIALIC ACID TRAP TRANSPORTER PERMEASE PROTEIN SIAT-RELATED"/>
    <property type="match status" value="1"/>
</dbReference>
<comment type="subcellular location">
    <subcellularLocation>
        <location evidence="1 7">Cell inner membrane</location>
        <topology evidence="1 7">Multi-pass membrane protein</topology>
    </subcellularLocation>
</comment>
<evidence type="ECO:0000256" key="3">
    <source>
        <dbReference type="ARBA" id="ARBA00022519"/>
    </source>
</evidence>
<evidence type="ECO:0000256" key="1">
    <source>
        <dbReference type="ARBA" id="ARBA00004429"/>
    </source>
</evidence>
<dbReference type="OrthoDB" id="9790209at2"/>
<dbReference type="GO" id="GO:0022857">
    <property type="term" value="F:transmembrane transporter activity"/>
    <property type="evidence" value="ECO:0007669"/>
    <property type="project" value="UniProtKB-UniRule"/>
</dbReference>
<evidence type="ECO:0000256" key="5">
    <source>
        <dbReference type="ARBA" id="ARBA00022989"/>
    </source>
</evidence>
<feature type="transmembrane region" description="Helical" evidence="7">
    <location>
        <begin position="6"/>
        <end position="39"/>
    </location>
</feature>
<keyword evidence="10" id="KW-1185">Reference proteome</keyword>
<evidence type="ECO:0000256" key="2">
    <source>
        <dbReference type="ARBA" id="ARBA00022475"/>
    </source>
</evidence>
<feature type="transmembrane region" description="Helical" evidence="7">
    <location>
        <begin position="100"/>
        <end position="125"/>
    </location>
</feature>
<feature type="transmembrane region" description="Helical" evidence="7">
    <location>
        <begin position="400"/>
        <end position="425"/>
    </location>
</feature>
<dbReference type="Proteomes" id="UP000048908">
    <property type="component" value="Unassembled WGS sequence"/>
</dbReference>
<dbReference type="EMBL" id="CXPG01000014">
    <property type="protein sequence ID" value="CTQ32676.1"/>
    <property type="molecule type" value="Genomic_DNA"/>
</dbReference>
<feature type="transmembrane region" description="Helical" evidence="7">
    <location>
        <begin position="309"/>
        <end position="334"/>
    </location>
</feature>
<keyword evidence="3 7" id="KW-0997">Cell inner membrane</keyword>
<comment type="subunit">
    <text evidence="7">The complex comprises the extracytoplasmic solute receptor protein and the two transmembrane proteins.</text>
</comment>
<accession>A0A0M6XNE2</accession>
<feature type="transmembrane region" description="Helical" evidence="7">
    <location>
        <begin position="174"/>
        <end position="197"/>
    </location>
</feature>
<organism evidence="9 10">
    <name type="scientific">Jannaschia rubra</name>
    <dbReference type="NCBI Taxonomy" id="282197"/>
    <lineage>
        <taxon>Bacteria</taxon>
        <taxon>Pseudomonadati</taxon>
        <taxon>Pseudomonadota</taxon>
        <taxon>Alphaproteobacteria</taxon>
        <taxon>Rhodobacterales</taxon>
        <taxon>Roseobacteraceae</taxon>
        <taxon>Jannaschia</taxon>
    </lineage>
</organism>
<comment type="similarity">
    <text evidence="7">Belongs to the TRAP transporter large permease family.</text>
</comment>
<dbReference type="GO" id="GO:0005886">
    <property type="term" value="C:plasma membrane"/>
    <property type="evidence" value="ECO:0007669"/>
    <property type="project" value="UniProtKB-SubCell"/>
</dbReference>
<evidence type="ECO:0000313" key="9">
    <source>
        <dbReference type="EMBL" id="CTQ32676.1"/>
    </source>
</evidence>
<dbReference type="Pfam" id="PF06808">
    <property type="entry name" value="DctM"/>
    <property type="match status" value="1"/>
</dbReference>
<reference evidence="9 10" key="1">
    <citation type="submission" date="2015-07" db="EMBL/GenBank/DDBJ databases">
        <authorList>
            <person name="Noorani M."/>
        </authorList>
    </citation>
    <scope>NUCLEOTIDE SEQUENCE [LARGE SCALE GENOMIC DNA]</scope>
    <source>
        <strain evidence="9 10">CECT 5088</strain>
    </source>
</reference>
<evidence type="ECO:0000313" key="10">
    <source>
        <dbReference type="Proteomes" id="UP000048908"/>
    </source>
</evidence>
<feature type="transmembrane region" description="Helical" evidence="7">
    <location>
        <begin position="249"/>
        <end position="272"/>
    </location>
</feature>
<comment type="function">
    <text evidence="7">Part of the tripartite ATP-independent periplasmic (TRAP) transport system.</text>
</comment>
<gene>
    <name evidence="9" type="primary">siaT_7</name>
    <name evidence="9" type="ORF">JAN5088_01448</name>
</gene>
<keyword evidence="2" id="KW-1003">Cell membrane</keyword>
<feature type="domain" description="TRAP C4-dicarboxylate transport system permease DctM subunit" evidence="8">
    <location>
        <begin position="12"/>
        <end position="424"/>
    </location>
</feature>
<dbReference type="AlphaFoldDB" id="A0A0M6XNE2"/>
<sequence length="435" mass="45670">METVTLASLVLIVLLLVLLGSGVWIALSLLTAGIAVFAFFVPLDPGSIVSATIWDASWNWALTALPLFVWMGEILMRSGLSSSLFRGLSPWVAGLPGGLMHVNVVGCGVMAAVSGSSAVTCATVGRMSIPELTARNYDARMIVGSLAGAGTFGLLIPPSIIMIVYGVVAQQSVARLFIAGIVPGLMLIVLFSGYIALWSRLNPDRRGDLPPRAGWGDRLRASRDLLPVVGLIVAIIGSIYAGLATPTEAASIGILGAFLLAMLNGTMTWAMFRESLMSATRISCMIAFIIACAAVLSVAVGFADIPRVAAAWVAGMGLSATGLILVLTVFFLILGCFLEGISILVLSSSVVLPMIQAAGIDPIWFGIYAVIVIECAQITPPVGFNLIVLKSMTGRGVGEIALATFPFLCLLLFSIVLIVAFPQIVTFLPDLMLNR</sequence>
<evidence type="ECO:0000256" key="4">
    <source>
        <dbReference type="ARBA" id="ARBA00022692"/>
    </source>
</evidence>
<keyword evidence="6 7" id="KW-0472">Membrane</keyword>
<dbReference type="STRING" id="282197.SAMN04488517_101611"/>
<dbReference type="NCBIfam" id="TIGR00786">
    <property type="entry name" value="dctM"/>
    <property type="match status" value="1"/>
</dbReference>
<evidence type="ECO:0000259" key="8">
    <source>
        <dbReference type="Pfam" id="PF06808"/>
    </source>
</evidence>
<feature type="transmembrane region" description="Helical" evidence="7">
    <location>
        <begin position="60"/>
        <end position="80"/>
    </location>
</feature>
<name>A0A0M6XNE2_9RHOB</name>
<dbReference type="PANTHER" id="PTHR33362:SF5">
    <property type="entry name" value="C4-DICARBOXYLATE TRAP TRANSPORTER LARGE PERMEASE PROTEIN DCTM"/>
    <property type="match status" value="1"/>
</dbReference>
<dbReference type="InterPro" id="IPR004681">
    <property type="entry name" value="TRAP_DctM"/>
</dbReference>
<feature type="transmembrane region" description="Helical" evidence="7">
    <location>
        <begin position="146"/>
        <end position="168"/>
    </location>
</feature>
<evidence type="ECO:0000256" key="6">
    <source>
        <dbReference type="ARBA" id="ARBA00023136"/>
    </source>
</evidence>
<dbReference type="RefSeq" id="WP_055682111.1">
    <property type="nucleotide sequence ID" value="NZ_CXPG01000014.1"/>
</dbReference>